<feature type="compositionally biased region" description="Polar residues" evidence="1">
    <location>
        <begin position="34"/>
        <end position="50"/>
    </location>
</feature>
<evidence type="ECO:0000313" key="2">
    <source>
        <dbReference type="EMBL" id="KAL2713082.1"/>
    </source>
</evidence>
<sequence length="127" mass="13709">MSRSREFDSSQGTLLTTARVREKDSNDLTGRPLSANSSGPRSRGCSSQKQQRLLATAIAAAAAAAAAAASNGSKLHSMCEKRKNRAEGFNDLADDVIKVRLWLSSPRYSIVEDNEQKRIPERGVGTC</sequence>
<keyword evidence="3" id="KW-1185">Reference proteome</keyword>
<dbReference type="EMBL" id="JAUDFV010000161">
    <property type="protein sequence ID" value="KAL2713082.1"/>
    <property type="molecule type" value="Genomic_DNA"/>
</dbReference>
<accession>A0ABD1ZY19</accession>
<evidence type="ECO:0000313" key="3">
    <source>
        <dbReference type="Proteomes" id="UP001607302"/>
    </source>
</evidence>
<protein>
    <submittedName>
        <fullName evidence="2">Uncharacterized protein</fullName>
    </submittedName>
</protein>
<evidence type="ECO:0000256" key="1">
    <source>
        <dbReference type="SAM" id="MobiDB-lite"/>
    </source>
</evidence>
<dbReference type="Proteomes" id="UP001607302">
    <property type="component" value="Unassembled WGS sequence"/>
</dbReference>
<organism evidence="2 3">
    <name type="scientific">Vespula squamosa</name>
    <name type="common">Southern yellow jacket</name>
    <name type="synonym">Wasp</name>
    <dbReference type="NCBI Taxonomy" id="30214"/>
    <lineage>
        <taxon>Eukaryota</taxon>
        <taxon>Metazoa</taxon>
        <taxon>Ecdysozoa</taxon>
        <taxon>Arthropoda</taxon>
        <taxon>Hexapoda</taxon>
        <taxon>Insecta</taxon>
        <taxon>Pterygota</taxon>
        <taxon>Neoptera</taxon>
        <taxon>Endopterygota</taxon>
        <taxon>Hymenoptera</taxon>
        <taxon>Apocrita</taxon>
        <taxon>Aculeata</taxon>
        <taxon>Vespoidea</taxon>
        <taxon>Vespidae</taxon>
        <taxon>Vespinae</taxon>
        <taxon>Vespula</taxon>
    </lineage>
</organism>
<feature type="region of interest" description="Disordered" evidence="1">
    <location>
        <begin position="1"/>
        <end position="50"/>
    </location>
</feature>
<reference evidence="2 3" key="1">
    <citation type="journal article" date="2024" name="Ann. Entomol. Soc. Am.">
        <title>Genomic analyses of the southern and eastern yellowjacket wasps (Hymenoptera: Vespidae) reveal evolutionary signatures of social life.</title>
        <authorList>
            <person name="Catto M.A."/>
            <person name="Caine P.B."/>
            <person name="Orr S.E."/>
            <person name="Hunt B.G."/>
            <person name="Goodisman M.A.D."/>
        </authorList>
    </citation>
    <scope>NUCLEOTIDE SEQUENCE [LARGE SCALE GENOMIC DNA]</scope>
    <source>
        <strain evidence="2">233</strain>
        <tissue evidence="2">Head and thorax</tissue>
    </source>
</reference>
<dbReference type="AlphaFoldDB" id="A0ABD1ZY19"/>
<gene>
    <name evidence="2" type="ORF">V1478_017275</name>
</gene>
<name>A0ABD1ZY19_VESSQ</name>
<comment type="caution">
    <text evidence="2">The sequence shown here is derived from an EMBL/GenBank/DDBJ whole genome shotgun (WGS) entry which is preliminary data.</text>
</comment>
<proteinExistence type="predicted"/>